<dbReference type="InterPro" id="IPR003661">
    <property type="entry name" value="HisK_dim/P_dom"/>
</dbReference>
<accession>A0ABY9EAG1</accession>
<evidence type="ECO:0000259" key="14">
    <source>
        <dbReference type="PROSITE" id="PS50109"/>
    </source>
</evidence>
<dbReference type="NCBIfam" id="NF008293">
    <property type="entry name" value="PRK11073.1"/>
    <property type="match status" value="1"/>
</dbReference>
<keyword evidence="5" id="KW-0547">Nucleotide-binding</keyword>
<evidence type="ECO:0000256" key="13">
    <source>
        <dbReference type="ARBA" id="ARBA00043094"/>
    </source>
</evidence>
<dbReference type="PANTHER" id="PTHR43065">
    <property type="entry name" value="SENSOR HISTIDINE KINASE"/>
    <property type="match status" value="1"/>
</dbReference>
<evidence type="ECO:0000256" key="1">
    <source>
        <dbReference type="ARBA" id="ARBA00000085"/>
    </source>
</evidence>
<dbReference type="InterPro" id="IPR005467">
    <property type="entry name" value="His_kinase_dom"/>
</dbReference>
<keyword evidence="8" id="KW-0902">Two-component regulatory system</keyword>
<evidence type="ECO:0000256" key="6">
    <source>
        <dbReference type="ARBA" id="ARBA00022777"/>
    </source>
</evidence>
<dbReference type="CDD" id="cd00082">
    <property type="entry name" value="HisKA"/>
    <property type="match status" value="1"/>
</dbReference>
<evidence type="ECO:0000313" key="16">
    <source>
        <dbReference type="EMBL" id="WKD49450.1"/>
    </source>
</evidence>
<dbReference type="SUPFAM" id="SSF55874">
    <property type="entry name" value="ATPase domain of HSP90 chaperone/DNA topoisomerase II/histidine kinase"/>
    <property type="match status" value="1"/>
</dbReference>
<dbReference type="EC" id="2.7.13.3" evidence="2"/>
<dbReference type="PANTHER" id="PTHR43065:SF16">
    <property type="entry name" value="SENSORY HISTIDINE KINASE_PHOSPHATASE NTRB"/>
    <property type="match status" value="1"/>
</dbReference>
<dbReference type="PROSITE" id="PS50109">
    <property type="entry name" value="HIS_KIN"/>
    <property type="match status" value="1"/>
</dbReference>
<dbReference type="PROSITE" id="PS50112">
    <property type="entry name" value="PAS"/>
    <property type="match status" value="1"/>
</dbReference>
<comment type="function">
    <text evidence="10">Member of the two-component regulatory system NtrB/NtrC, which controls expression of the nitrogen-regulated (ntr) genes in response to nitrogen limitation. Under conditions of nitrogen limitation, NtrB autophosphorylates and transfers the phosphoryl group to NtrC. In the presence of nitrogen, acts as a phosphatase that dephosphorylates and inactivates NtrC.</text>
</comment>
<dbReference type="Gene3D" id="3.30.565.10">
    <property type="entry name" value="Histidine kinase-like ATPase, C-terminal domain"/>
    <property type="match status" value="1"/>
</dbReference>
<dbReference type="SMART" id="SM00388">
    <property type="entry name" value="HisKA"/>
    <property type="match status" value="1"/>
</dbReference>
<keyword evidence="9" id="KW-0535">Nitrogen fixation</keyword>
<keyword evidence="3" id="KW-0597">Phosphoprotein</keyword>
<keyword evidence="6" id="KW-0418">Kinase</keyword>
<dbReference type="InterPro" id="IPR000014">
    <property type="entry name" value="PAS"/>
</dbReference>
<dbReference type="InterPro" id="IPR035965">
    <property type="entry name" value="PAS-like_dom_sf"/>
</dbReference>
<proteinExistence type="predicted"/>
<name>A0ABY9EAG1_9GAMM</name>
<dbReference type="InterPro" id="IPR013656">
    <property type="entry name" value="PAS_4"/>
</dbReference>
<dbReference type="Gene3D" id="1.10.287.130">
    <property type="match status" value="1"/>
</dbReference>
<dbReference type="Pfam" id="PF08448">
    <property type="entry name" value="PAS_4"/>
    <property type="match status" value="1"/>
</dbReference>
<evidence type="ECO:0000256" key="10">
    <source>
        <dbReference type="ARBA" id="ARBA00037696"/>
    </source>
</evidence>
<feature type="domain" description="Histidine kinase" evidence="14">
    <location>
        <begin position="132"/>
        <end position="349"/>
    </location>
</feature>
<evidence type="ECO:0000256" key="2">
    <source>
        <dbReference type="ARBA" id="ARBA00012438"/>
    </source>
</evidence>
<evidence type="ECO:0000256" key="5">
    <source>
        <dbReference type="ARBA" id="ARBA00022741"/>
    </source>
</evidence>
<dbReference type="Pfam" id="PF02518">
    <property type="entry name" value="HATPase_c"/>
    <property type="match status" value="1"/>
</dbReference>
<dbReference type="SMART" id="SM00387">
    <property type="entry name" value="HATPase_c"/>
    <property type="match status" value="1"/>
</dbReference>
<keyword evidence="17" id="KW-1185">Reference proteome</keyword>
<dbReference type="Pfam" id="PF00512">
    <property type="entry name" value="HisKA"/>
    <property type="match status" value="1"/>
</dbReference>
<dbReference type="SUPFAM" id="SSF47384">
    <property type="entry name" value="Homodimeric domain of signal transducing histidine kinase"/>
    <property type="match status" value="1"/>
</dbReference>
<dbReference type="InterPro" id="IPR036097">
    <property type="entry name" value="HisK_dim/P_sf"/>
</dbReference>
<dbReference type="Gene3D" id="3.30.450.20">
    <property type="entry name" value="PAS domain"/>
    <property type="match status" value="1"/>
</dbReference>
<dbReference type="InterPro" id="IPR036890">
    <property type="entry name" value="HATPase_C_sf"/>
</dbReference>
<dbReference type="RefSeq" id="WP_301415269.1">
    <property type="nucleotide sequence ID" value="NZ_CP098023.1"/>
</dbReference>
<dbReference type="PRINTS" id="PR00344">
    <property type="entry name" value="BCTRLSENSOR"/>
</dbReference>
<gene>
    <name evidence="16" type="primary">glnL</name>
    <name evidence="16" type="ORF">M8T91_16380</name>
</gene>
<reference evidence="16 17" key="1">
    <citation type="submission" date="2022-05" db="EMBL/GenBank/DDBJ databases">
        <title>Microbulbifer sp. nov., isolated from sponge.</title>
        <authorList>
            <person name="Gao L."/>
        </authorList>
    </citation>
    <scope>NUCLEOTIDE SEQUENCE [LARGE SCALE GENOMIC DNA]</scope>
    <source>
        <strain evidence="16 17">MI-G</strain>
    </source>
</reference>
<sequence>MLNDRQLLDNLTSAVLMLDSELSLRYLNNAAEDLLSASSARVIGLSLDEVVRETGSWQALREVLVKGERYTVRRAHWHLHNREMRIVDYSVGPLSELGMLLVEVQPVERLLRIAREDTLYNTRETTRNLVRGMAHEVKNPLGGIRGAAQLLQRELPDPALEEYTQVIIEEVDRLRQLVDHLLGSRQRLKLMATNVHEVLERVAQLVDAECEGRLHIRRDYDPSIPEVPADREQLLQALLNIVRNAMQAVGEYSGLTSGEIVLRTRIQRRFTIGRRLCPLVCCIEVEDNGPGIDEALREQIFFPMVSGRAEGTGLGLSISQNIINQHGGLIQYDSRSGGSVFQIYLPLSSKSANTGC</sequence>
<protein>
    <recommendedName>
        <fullName evidence="11">Sensory histidine kinase/phosphatase NtrB</fullName>
        <ecNumber evidence="2">2.7.13.3</ecNumber>
    </recommendedName>
    <alternativeName>
        <fullName evidence="12">Nitrogen regulation protein NR(II)</fullName>
    </alternativeName>
    <alternativeName>
        <fullName evidence="13">Nitrogen regulator II</fullName>
    </alternativeName>
</protein>
<evidence type="ECO:0000256" key="7">
    <source>
        <dbReference type="ARBA" id="ARBA00022840"/>
    </source>
</evidence>
<comment type="catalytic activity">
    <reaction evidence="1">
        <text>ATP + protein L-histidine = ADP + protein N-phospho-L-histidine.</text>
        <dbReference type="EC" id="2.7.13.3"/>
    </reaction>
</comment>
<dbReference type="InterPro" id="IPR003594">
    <property type="entry name" value="HATPase_dom"/>
</dbReference>
<evidence type="ECO:0000256" key="3">
    <source>
        <dbReference type="ARBA" id="ARBA00022553"/>
    </source>
</evidence>
<dbReference type="Proteomes" id="UP001321520">
    <property type="component" value="Chromosome"/>
</dbReference>
<feature type="domain" description="PAS" evidence="15">
    <location>
        <begin position="5"/>
        <end position="44"/>
    </location>
</feature>
<dbReference type="InterPro" id="IPR004358">
    <property type="entry name" value="Sig_transdc_His_kin-like_C"/>
</dbReference>
<organism evidence="16 17">
    <name type="scientific">Microbulbifer spongiae</name>
    <dbReference type="NCBI Taxonomy" id="2944933"/>
    <lineage>
        <taxon>Bacteria</taxon>
        <taxon>Pseudomonadati</taxon>
        <taxon>Pseudomonadota</taxon>
        <taxon>Gammaproteobacteria</taxon>
        <taxon>Cellvibrionales</taxon>
        <taxon>Microbulbiferaceae</taxon>
        <taxon>Microbulbifer</taxon>
    </lineage>
</organism>
<keyword evidence="7" id="KW-0067">ATP-binding</keyword>
<dbReference type="SUPFAM" id="SSF55785">
    <property type="entry name" value="PYP-like sensor domain (PAS domain)"/>
    <property type="match status" value="1"/>
</dbReference>
<dbReference type="EMBL" id="CP098023">
    <property type="protein sequence ID" value="WKD49450.1"/>
    <property type="molecule type" value="Genomic_DNA"/>
</dbReference>
<evidence type="ECO:0000256" key="8">
    <source>
        <dbReference type="ARBA" id="ARBA00023012"/>
    </source>
</evidence>
<evidence type="ECO:0000256" key="4">
    <source>
        <dbReference type="ARBA" id="ARBA00022679"/>
    </source>
</evidence>
<keyword evidence="4" id="KW-0808">Transferase</keyword>
<evidence type="ECO:0000256" key="9">
    <source>
        <dbReference type="ARBA" id="ARBA00023231"/>
    </source>
</evidence>
<evidence type="ECO:0000313" key="17">
    <source>
        <dbReference type="Proteomes" id="UP001321520"/>
    </source>
</evidence>
<evidence type="ECO:0000256" key="12">
    <source>
        <dbReference type="ARBA" id="ARBA00042313"/>
    </source>
</evidence>
<evidence type="ECO:0000259" key="15">
    <source>
        <dbReference type="PROSITE" id="PS50112"/>
    </source>
</evidence>
<evidence type="ECO:0000256" key="11">
    <source>
        <dbReference type="ARBA" id="ARBA00039567"/>
    </source>
</evidence>